<keyword evidence="2" id="KW-1133">Transmembrane helix</keyword>
<name>A0A517ZQA4_9PLAN</name>
<keyword evidence="2" id="KW-0812">Transmembrane</keyword>
<evidence type="ECO:0000313" key="3">
    <source>
        <dbReference type="EMBL" id="QDU44640.1"/>
    </source>
</evidence>
<keyword evidence="1" id="KW-0175">Coiled coil</keyword>
<dbReference type="KEGG" id="sdyn:Mal52_31260"/>
<accession>A0A517ZQA4</accession>
<sequence length="459" mass="50057">MTDHPGAARPLRKWLIFPPLILGVGVAIYMVAGRTQLKHNPVIEVSRTLRVIPAPQVDVVPRVWGYGTAEPGRTWKAIAEVQGRVIETNPHLKAGSLVAKGLTLLKIDPHELELVAAQLKADIDRVKAQLSELETNEANYRASLTIEDAALALAEQELRRLRQLSQTNAIPPADVDAKEREVLAQRQSVQSQRNLLNLLPSKLQAHNAELAVKQSSLKQAEIDISKCVIKAPFSCRLADVDIQAGQFLVRGEVLFEAYSTAITEVEAQVPMDQARKLMGANAAPIAPLSVSMEKLAKLFGIKAAVRVRAGDLTIDWEARVTGIREQIDPTTRSVAVVVAVDDPYKKVIPGKRPPLVKGMFCEVELWSKPRVGKVVIPRSAMHEGAVYIINGEGRLQRRTIDVDFLQGDFVCINTGLHAGEIVVVSDPTPAILGMLVDPVEDDVLLNEIIAQATGKGSVK</sequence>
<evidence type="ECO:0000256" key="2">
    <source>
        <dbReference type="SAM" id="Phobius"/>
    </source>
</evidence>
<dbReference type="PANTHER" id="PTHR30469:SF12">
    <property type="entry name" value="MULTIDRUG RESISTANCE PROTEIN MDTA"/>
    <property type="match status" value="1"/>
</dbReference>
<dbReference type="Gene3D" id="2.40.30.170">
    <property type="match status" value="1"/>
</dbReference>
<organism evidence="3 4">
    <name type="scientific">Symmachiella dynata</name>
    <dbReference type="NCBI Taxonomy" id="2527995"/>
    <lineage>
        <taxon>Bacteria</taxon>
        <taxon>Pseudomonadati</taxon>
        <taxon>Planctomycetota</taxon>
        <taxon>Planctomycetia</taxon>
        <taxon>Planctomycetales</taxon>
        <taxon>Planctomycetaceae</taxon>
        <taxon>Symmachiella</taxon>
    </lineage>
</organism>
<keyword evidence="4" id="KW-1185">Reference proteome</keyword>
<dbReference type="GO" id="GO:0015562">
    <property type="term" value="F:efflux transmembrane transporter activity"/>
    <property type="evidence" value="ECO:0007669"/>
    <property type="project" value="TreeGrafter"/>
</dbReference>
<evidence type="ECO:0000313" key="4">
    <source>
        <dbReference type="Proteomes" id="UP000319383"/>
    </source>
</evidence>
<dbReference type="RefSeq" id="WP_197533966.1">
    <property type="nucleotide sequence ID" value="NZ_CP036270.1"/>
</dbReference>
<dbReference type="Gene3D" id="1.10.287.470">
    <property type="entry name" value="Helix hairpin bin"/>
    <property type="match status" value="1"/>
</dbReference>
<dbReference type="Proteomes" id="UP000319383">
    <property type="component" value="Chromosome"/>
</dbReference>
<dbReference type="AlphaFoldDB" id="A0A517ZQA4"/>
<dbReference type="PANTHER" id="PTHR30469">
    <property type="entry name" value="MULTIDRUG RESISTANCE PROTEIN MDTA"/>
    <property type="match status" value="1"/>
</dbReference>
<proteinExistence type="predicted"/>
<reference evidence="3 4" key="1">
    <citation type="submission" date="2019-02" db="EMBL/GenBank/DDBJ databases">
        <title>Deep-cultivation of Planctomycetes and their phenomic and genomic characterization uncovers novel biology.</title>
        <authorList>
            <person name="Wiegand S."/>
            <person name="Jogler M."/>
            <person name="Boedeker C."/>
            <person name="Pinto D."/>
            <person name="Vollmers J."/>
            <person name="Rivas-Marin E."/>
            <person name="Kohn T."/>
            <person name="Peeters S.H."/>
            <person name="Heuer A."/>
            <person name="Rast P."/>
            <person name="Oberbeckmann S."/>
            <person name="Bunk B."/>
            <person name="Jeske O."/>
            <person name="Meyerdierks A."/>
            <person name="Storesund J.E."/>
            <person name="Kallscheuer N."/>
            <person name="Luecker S."/>
            <person name="Lage O.M."/>
            <person name="Pohl T."/>
            <person name="Merkel B.J."/>
            <person name="Hornburger P."/>
            <person name="Mueller R.-W."/>
            <person name="Bruemmer F."/>
            <person name="Labrenz M."/>
            <person name="Spormann A.M."/>
            <person name="Op den Camp H."/>
            <person name="Overmann J."/>
            <person name="Amann R."/>
            <person name="Jetten M.S.M."/>
            <person name="Mascher T."/>
            <person name="Medema M.H."/>
            <person name="Devos D.P."/>
            <person name="Kaster A.-K."/>
            <person name="Ovreas L."/>
            <person name="Rohde M."/>
            <person name="Galperin M.Y."/>
            <person name="Jogler C."/>
        </authorList>
    </citation>
    <scope>NUCLEOTIDE SEQUENCE [LARGE SCALE GENOMIC DNA]</scope>
    <source>
        <strain evidence="3 4">Mal52</strain>
    </source>
</reference>
<dbReference type="Gene3D" id="2.40.50.100">
    <property type="match status" value="1"/>
</dbReference>
<dbReference type="GO" id="GO:1990281">
    <property type="term" value="C:efflux pump complex"/>
    <property type="evidence" value="ECO:0007669"/>
    <property type="project" value="TreeGrafter"/>
</dbReference>
<dbReference type="EMBL" id="CP036276">
    <property type="protein sequence ID" value="QDU44640.1"/>
    <property type="molecule type" value="Genomic_DNA"/>
</dbReference>
<keyword evidence="2" id="KW-0472">Membrane</keyword>
<dbReference type="Gene3D" id="2.40.420.20">
    <property type="match status" value="1"/>
</dbReference>
<feature type="coiled-coil region" evidence="1">
    <location>
        <begin position="116"/>
        <end position="143"/>
    </location>
</feature>
<evidence type="ECO:0000256" key="1">
    <source>
        <dbReference type="SAM" id="Coils"/>
    </source>
</evidence>
<dbReference type="SUPFAM" id="SSF111369">
    <property type="entry name" value="HlyD-like secretion proteins"/>
    <property type="match status" value="1"/>
</dbReference>
<gene>
    <name evidence="3" type="primary">mdtA_1</name>
    <name evidence="3" type="ORF">Mal52_31260</name>
</gene>
<feature type="transmembrane region" description="Helical" evidence="2">
    <location>
        <begin position="14"/>
        <end position="32"/>
    </location>
</feature>
<protein>
    <submittedName>
        <fullName evidence="3">Multidrug resistance protein MdtA</fullName>
    </submittedName>
</protein>